<dbReference type="Gene3D" id="3.90.550.10">
    <property type="entry name" value="Spore Coat Polysaccharide Biosynthesis Protein SpsA, Chain A"/>
    <property type="match status" value="1"/>
</dbReference>
<keyword evidence="6" id="KW-0997">Cell inner membrane</keyword>
<evidence type="ECO:0000256" key="11">
    <source>
        <dbReference type="ARBA" id="ARBA00023136"/>
    </source>
</evidence>
<dbReference type="InterPro" id="IPR001173">
    <property type="entry name" value="Glyco_trans_2-like"/>
</dbReference>
<dbReference type="PATRIC" id="fig|1449351.3.peg.2422"/>
<evidence type="ECO:0000256" key="8">
    <source>
        <dbReference type="ARBA" id="ARBA00022679"/>
    </source>
</evidence>
<feature type="transmembrane region" description="Helical" evidence="12">
    <location>
        <begin position="422"/>
        <end position="440"/>
    </location>
</feature>
<evidence type="ECO:0000313" key="14">
    <source>
        <dbReference type="EMBL" id="ETX28559.1"/>
    </source>
</evidence>
<sequence>MRPDPARTIVRPLNRRALRRRLHWTRMSIPARRRLVLALNAGTVALLFAAMTAILSPEGIAAAEAAMLLAYLLTLPWLSIGIWNSVLGFLIDRRHGDAAALRVTPALGRVRGTEPVTARTAIVMPLRNEDPEASVARLRRLEEELARTPWAGRFDFHVLSDTDRPEIAWREEAAIAAWRRALPNLRVTYRRRTDNAGFKAGNIAEFLSRHAESYEFFLPLDADSEMGGDTVLRMVRVMQASPEIGMLQSLVTGLPAKSLFTRAFQFGMRHGMRSYTLGSAWWQADCGPNWGHNVLIRTAPFARHCMLPVLPGRGPLSGHILSHDQLEAVLIRRAGYEVRVIAEESESREENPPSLVDFIRRELRWMNGNLQYLRLLDMPGLKPVSRVQLVLAILMYVSAPAWMAFVLIGAGLAAYPAQFDSVPVWTGLAFFAVLMTLTLMPKIMGIGQVLADPERAAAYGGRARIVAGGAAEIVLSMLTAPVVALSLARFAVGLLFGVRSGWSVQQRSRERLGWDEAVTALWPQTLIGAGLCAWLWHHAPWAIAFAAPILLALTFAVPLAVLTTLPGAGAWSRRTGLFDIPEDRALPLPEDRALGESA</sequence>
<keyword evidence="7" id="KW-0328">Glycosyltransferase</keyword>
<evidence type="ECO:0000256" key="10">
    <source>
        <dbReference type="ARBA" id="ARBA00022989"/>
    </source>
</evidence>
<keyword evidence="15" id="KW-1185">Reference proteome</keyword>
<reference evidence="14 15" key="1">
    <citation type="submission" date="2014-01" db="EMBL/GenBank/DDBJ databases">
        <title>Roseivivax isoporae LMG 25204 Genome Sequencing.</title>
        <authorList>
            <person name="Lai Q."/>
            <person name="Li G."/>
            <person name="Shao Z."/>
        </authorList>
    </citation>
    <scope>NUCLEOTIDE SEQUENCE [LARGE SCALE GENOMIC DNA]</scope>
    <source>
        <strain evidence="14 15">LMG 25204</strain>
    </source>
</reference>
<feature type="transmembrane region" description="Helical" evidence="12">
    <location>
        <begin position="68"/>
        <end position="91"/>
    </location>
</feature>
<comment type="caution">
    <text evidence="14">The sequence shown here is derived from an EMBL/GenBank/DDBJ whole genome shotgun (WGS) entry which is preliminary data.</text>
</comment>
<dbReference type="PANTHER" id="PTHR43867">
    <property type="entry name" value="CELLULOSE SYNTHASE CATALYTIC SUBUNIT A [UDP-FORMING]"/>
    <property type="match status" value="1"/>
</dbReference>
<feature type="transmembrane region" description="Helical" evidence="12">
    <location>
        <begin position="389"/>
        <end position="416"/>
    </location>
</feature>
<dbReference type="GO" id="GO:0005886">
    <property type="term" value="C:plasma membrane"/>
    <property type="evidence" value="ECO:0007669"/>
    <property type="project" value="UniProtKB-SubCell"/>
</dbReference>
<dbReference type="InterPro" id="IPR050321">
    <property type="entry name" value="Glycosyltr_2/OpgH_subfam"/>
</dbReference>
<dbReference type="OrthoDB" id="9775281at2"/>
<comment type="pathway">
    <text evidence="2">Glycan metabolism; osmoregulated periplasmic glucan (OPG) biosynthesis.</text>
</comment>
<evidence type="ECO:0000256" key="12">
    <source>
        <dbReference type="SAM" id="Phobius"/>
    </source>
</evidence>
<proteinExistence type="inferred from homology"/>
<evidence type="ECO:0000256" key="3">
    <source>
        <dbReference type="ARBA" id="ARBA00009337"/>
    </source>
</evidence>
<dbReference type="Pfam" id="PF13632">
    <property type="entry name" value="Glyco_trans_2_3"/>
    <property type="match status" value="1"/>
</dbReference>
<evidence type="ECO:0000313" key="15">
    <source>
        <dbReference type="Proteomes" id="UP000023430"/>
    </source>
</evidence>
<evidence type="ECO:0000256" key="2">
    <source>
        <dbReference type="ARBA" id="ARBA00005001"/>
    </source>
</evidence>
<evidence type="ECO:0000256" key="7">
    <source>
        <dbReference type="ARBA" id="ARBA00022676"/>
    </source>
</evidence>
<dbReference type="NCBIfam" id="NF003958">
    <property type="entry name" value="PRK05454.2-1"/>
    <property type="match status" value="1"/>
</dbReference>
<evidence type="ECO:0000256" key="5">
    <source>
        <dbReference type="ARBA" id="ARBA00022475"/>
    </source>
</evidence>
<dbReference type="eggNOG" id="COG2943">
    <property type="taxonomic scope" value="Bacteria"/>
</dbReference>
<evidence type="ECO:0000256" key="1">
    <source>
        <dbReference type="ARBA" id="ARBA00004429"/>
    </source>
</evidence>
<comment type="similarity">
    <text evidence="3">Belongs to the glycosyltransferase 2 family. OpgH subfamily.</text>
</comment>
<keyword evidence="11 12" id="KW-0472">Membrane</keyword>
<keyword evidence="9 12" id="KW-0812">Transmembrane</keyword>
<evidence type="ECO:0000259" key="13">
    <source>
        <dbReference type="Pfam" id="PF13632"/>
    </source>
</evidence>
<keyword evidence="8 14" id="KW-0808">Transferase</keyword>
<name>X7F925_9RHOB</name>
<feature type="transmembrane region" description="Helical" evidence="12">
    <location>
        <begin position="542"/>
        <end position="565"/>
    </location>
</feature>
<keyword evidence="5" id="KW-1003">Cell membrane</keyword>
<keyword evidence="10 12" id="KW-1133">Transmembrane helix</keyword>
<dbReference type="SUPFAM" id="SSF53448">
    <property type="entry name" value="Nucleotide-diphospho-sugar transferases"/>
    <property type="match status" value="1"/>
</dbReference>
<evidence type="ECO:0000256" key="4">
    <source>
        <dbReference type="ARBA" id="ARBA00020585"/>
    </source>
</evidence>
<dbReference type="InterPro" id="IPR029044">
    <property type="entry name" value="Nucleotide-diphossugar_trans"/>
</dbReference>
<evidence type="ECO:0000256" key="9">
    <source>
        <dbReference type="ARBA" id="ARBA00022692"/>
    </source>
</evidence>
<comment type="subcellular location">
    <subcellularLocation>
        <location evidence="1">Cell inner membrane</location>
        <topology evidence="1">Multi-pass membrane protein</topology>
    </subcellularLocation>
</comment>
<dbReference type="NCBIfam" id="NF003962">
    <property type="entry name" value="PRK05454.2-5"/>
    <property type="match status" value="1"/>
</dbReference>
<evidence type="ECO:0000256" key="6">
    <source>
        <dbReference type="ARBA" id="ARBA00022519"/>
    </source>
</evidence>
<protein>
    <recommendedName>
        <fullName evidence="4">Glucans biosynthesis glucosyltransferase H</fullName>
    </recommendedName>
</protein>
<dbReference type="STRING" id="1449351.RISW2_05565"/>
<dbReference type="GO" id="GO:0016758">
    <property type="term" value="F:hexosyltransferase activity"/>
    <property type="evidence" value="ECO:0007669"/>
    <property type="project" value="TreeGrafter"/>
</dbReference>
<dbReference type="Proteomes" id="UP000023430">
    <property type="component" value="Unassembled WGS sequence"/>
</dbReference>
<organism evidence="14 15">
    <name type="scientific">Roseivivax isoporae LMG 25204</name>
    <dbReference type="NCBI Taxonomy" id="1449351"/>
    <lineage>
        <taxon>Bacteria</taxon>
        <taxon>Pseudomonadati</taxon>
        <taxon>Pseudomonadota</taxon>
        <taxon>Alphaproteobacteria</taxon>
        <taxon>Rhodobacterales</taxon>
        <taxon>Roseobacteraceae</taxon>
        <taxon>Roseivivax</taxon>
    </lineage>
</organism>
<dbReference type="EMBL" id="JAME01000017">
    <property type="protein sequence ID" value="ETX28559.1"/>
    <property type="molecule type" value="Genomic_DNA"/>
</dbReference>
<dbReference type="AlphaFoldDB" id="X7F925"/>
<dbReference type="PANTHER" id="PTHR43867:SF5">
    <property type="entry name" value="GLUCANS BIOSYNTHESIS GLUCOSYLTRANSFERASE H"/>
    <property type="match status" value="1"/>
</dbReference>
<feature type="domain" description="Glycosyltransferase 2-like" evidence="13">
    <location>
        <begin position="218"/>
        <end position="410"/>
    </location>
</feature>
<gene>
    <name evidence="14" type="ORF">RISW2_05565</name>
</gene>
<accession>X7F925</accession>